<protein>
    <submittedName>
        <fullName evidence="6">Glycosyltransferase</fullName>
        <ecNumber evidence="6">2.4.-.-</ecNumber>
    </submittedName>
</protein>
<dbReference type="Proteomes" id="UP001056035">
    <property type="component" value="Chromosome"/>
</dbReference>
<feature type="region of interest" description="Disordered" evidence="3">
    <location>
        <begin position="1"/>
        <end position="23"/>
    </location>
</feature>
<organism evidence="6 7">
    <name type="scientific">Paraconexibacter antarcticus</name>
    <dbReference type="NCBI Taxonomy" id="2949664"/>
    <lineage>
        <taxon>Bacteria</taxon>
        <taxon>Bacillati</taxon>
        <taxon>Actinomycetota</taxon>
        <taxon>Thermoleophilia</taxon>
        <taxon>Solirubrobacterales</taxon>
        <taxon>Paraconexibacteraceae</taxon>
        <taxon>Paraconexibacter</taxon>
    </lineage>
</organism>
<dbReference type="PANTHER" id="PTHR45947:SF11">
    <property type="entry name" value="SLR1508 PROTEIN"/>
    <property type="match status" value="1"/>
</dbReference>
<name>A0ABY5DVD7_9ACTN</name>
<feature type="domain" description="Glycosyltransferase subfamily 4-like N-terminal" evidence="5">
    <location>
        <begin position="42"/>
        <end position="197"/>
    </location>
</feature>
<gene>
    <name evidence="6" type="ORF">NBH00_02175</name>
</gene>
<dbReference type="RefSeq" id="WP_254571718.1">
    <property type="nucleotide sequence ID" value="NZ_CP098502.1"/>
</dbReference>
<dbReference type="Pfam" id="PF00534">
    <property type="entry name" value="Glycos_transf_1"/>
    <property type="match status" value="1"/>
</dbReference>
<evidence type="ECO:0000256" key="1">
    <source>
        <dbReference type="ARBA" id="ARBA00022676"/>
    </source>
</evidence>
<evidence type="ECO:0000313" key="7">
    <source>
        <dbReference type="Proteomes" id="UP001056035"/>
    </source>
</evidence>
<evidence type="ECO:0000313" key="6">
    <source>
        <dbReference type="EMBL" id="UTI65026.1"/>
    </source>
</evidence>
<keyword evidence="1 6" id="KW-0328">Glycosyltransferase</keyword>
<dbReference type="GO" id="GO:0016757">
    <property type="term" value="F:glycosyltransferase activity"/>
    <property type="evidence" value="ECO:0007669"/>
    <property type="project" value="UniProtKB-KW"/>
</dbReference>
<keyword evidence="7" id="KW-1185">Reference proteome</keyword>
<dbReference type="InterPro" id="IPR050194">
    <property type="entry name" value="Glycosyltransferase_grp1"/>
</dbReference>
<evidence type="ECO:0000256" key="2">
    <source>
        <dbReference type="ARBA" id="ARBA00022679"/>
    </source>
</evidence>
<dbReference type="PANTHER" id="PTHR45947">
    <property type="entry name" value="SULFOQUINOVOSYL TRANSFERASE SQD2"/>
    <property type="match status" value="1"/>
</dbReference>
<proteinExistence type="predicted"/>
<accession>A0ABY5DVD7</accession>
<dbReference type="EMBL" id="CP098502">
    <property type="protein sequence ID" value="UTI65026.1"/>
    <property type="molecule type" value="Genomic_DNA"/>
</dbReference>
<feature type="region of interest" description="Disordered" evidence="3">
    <location>
        <begin position="394"/>
        <end position="424"/>
    </location>
</feature>
<dbReference type="Pfam" id="PF13579">
    <property type="entry name" value="Glyco_trans_4_4"/>
    <property type="match status" value="1"/>
</dbReference>
<dbReference type="InterPro" id="IPR001296">
    <property type="entry name" value="Glyco_trans_1"/>
</dbReference>
<reference evidence="6 7" key="1">
    <citation type="submission" date="2022-06" db="EMBL/GenBank/DDBJ databases">
        <title>Paraconexibacter antarcticus.</title>
        <authorList>
            <person name="Kim C.S."/>
        </authorList>
    </citation>
    <scope>NUCLEOTIDE SEQUENCE [LARGE SCALE GENOMIC DNA]</scope>
    <source>
        <strain evidence="6 7">02-257</strain>
    </source>
</reference>
<dbReference type="EC" id="2.4.-.-" evidence="6"/>
<sequence>MADGPTPADGACTPASSPPGPPVRPLRVAILGTRGIPASYSGFETAAEQLASRLTAKGHEVIVYCRPHVVDRRLKEWKGARLVHIPTVRNKYLDTFTHTFLSAVHAARTLKPDVALFFIAGNSPMCLITRAAGIPTVINVDGLDSDRSKWPAIAKGYLRFAERQSPRWADTAITDSHAVAEIFAERYGRRIGVVPYGVEDPGYEGTETLDRLGLEPDKYILFVGRLEPENNPHLLVDAFARIPEAKAKGMKLVIVGGAPYADEYIRQVRRKGDPRVLFPGYIFGQGYWELQKHAYVFCAPTEVGGTHPVILEALASGNAVLVNDHAPNVETVGDAGLTFSGKEGVPSLTAQLERLLAEPELVAELRLKARERAKRYSWAAVTDQYEQLLRRAVDAGGPGPLPPELVHRDEPSQVAVPPTSGPTA</sequence>
<evidence type="ECO:0000259" key="5">
    <source>
        <dbReference type="Pfam" id="PF13579"/>
    </source>
</evidence>
<keyword evidence="2 6" id="KW-0808">Transferase</keyword>
<dbReference type="SUPFAM" id="SSF53756">
    <property type="entry name" value="UDP-Glycosyltransferase/glycogen phosphorylase"/>
    <property type="match status" value="1"/>
</dbReference>
<evidence type="ECO:0000259" key="4">
    <source>
        <dbReference type="Pfam" id="PF00534"/>
    </source>
</evidence>
<dbReference type="InterPro" id="IPR028098">
    <property type="entry name" value="Glyco_trans_4-like_N"/>
</dbReference>
<evidence type="ECO:0000256" key="3">
    <source>
        <dbReference type="SAM" id="MobiDB-lite"/>
    </source>
</evidence>
<feature type="domain" description="Glycosyl transferase family 1" evidence="4">
    <location>
        <begin position="215"/>
        <end position="371"/>
    </location>
</feature>
<dbReference type="Gene3D" id="3.40.50.2000">
    <property type="entry name" value="Glycogen Phosphorylase B"/>
    <property type="match status" value="2"/>
</dbReference>